<evidence type="ECO:0000256" key="7">
    <source>
        <dbReference type="ARBA" id="ARBA00022777"/>
    </source>
</evidence>
<keyword evidence="5 12" id="KW-0812">Transmembrane</keyword>
<reference evidence="15 16" key="1">
    <citation type="submission" date="2019-03" db="EMBL/GenBank/DDBJ databases">
        <title>Genomic Encyclopedia of Type Strains, Phase IV (KMG-IV): sequencing the most valuable type-strain genomes for metagenomic binning, comparative biology and taxonomic classification.</title>
        <authorList>
            <person name="Goeker M."/>
        </authorList>
    </citation>
    <scope>NUCLEOTIDE SEQUENCE [LARGE SCALE GENOMIC DNA]</scope>
    <source>
        <strain evidence="15 16">DSM 100451</strain>
    </source>
</reference>
<keyword evidence="6" id="KW-0547">Nucleotide-binding</keyword>
<keyword evidence="4" id="KW-0808">Transferase</keyword>
<evidence type="ECO:0000259" key="13">
    <source>
        <dbReference type="Pfam" id="PF02518"/>
    </source>
</evidence>
<evidence type="ECO:0000256" key="9">
    <source>
        <dbReference type="ARBA" id="ARBA00022989"/>
    </source>
</evidence>
<dbReference type="InterPro" id="IPR003594">
    <property type="entry name" value="HATPase_dom"/>
</dbReference>
<feature type="transmembrane region" description="Helical" evidence="12">
    <location>
        <begin position="12"/>
        <end position="33"/>
    </location>
</feature>
<evidence type="ECO:0000256" key="3">
    <source>
        <dbReference type="ARBA" id="ARBA00022553"/>
    </source>
</evidence>
<organism evidence="15 16">
    <name type="scientific">Allofournierella massiliensis</name>
    <dbReference type="NCBI Taxonomy" id="1650663"/>
    <lineage>
        <taxon>Bacteria</taxon>
        <taxon>Bacillati</taxon>
        <taxon>Bacillota</taxon>
        <taxon>Clostridia</taxon>
        <taxon>Eubacteriales</taxon>
        <taxon>Oscillospiraceae</taxon>
        <taxon>Allofournierella</taxon>
    </lineage>
</organism>
<dbReference type="Gene3D" id="6.10.340.10">
    <property type="match status" value="1"/>
</dbReference>
<gene>
    <name evidence="15" type="ORF">EDD77_13416</name>
</gene>
<keyword evidence="2" id="KW-1003">Cell membrane</keyword>
<dbReference type="STRING" id="1650663.GCA_001486665_00804"/>
<evidence type="ECO:0000259" key="14">
    <source>
        <dbReference type="Pfam" id="PF06580"/>
    </source>
</evidence>
<proteinExistence type="predicted"/>
<evidence type="ECO:0000256" key="5">
    <source>
        <dbReference type="ARBA" id="ARBA00022692"/>
    </source>
</evidence>
<feature type="transmembrane region" description="Helical" evidence="12">
    <location>
        <begin position="264"/>
        <end position="286"/>
    </location>
</feature>
<protein>
    <submittedName>
        <fullName evidence="15">Histidine kinase/DNA gyrase B/HSP90-like ATPase</fullName>
    </submittedName>
</protein>
<dbReference type="GO" id="GO:0000155">
    <property type="term" value="F:phosphorelay sensor kinase activity"/>
    <property type="evidence" value="ECO:0007669"/>
    <property type="project" value="InterPro"/>
</dbReference>
<evidence type="ECO:0000256" key="6">
    <source>
        <dbReference type="ARBA" id="ARBA00022741"/>
    </source>
</evidence>
<comment type="caution">
    <text evidence="15">The sequence shown here is derived from an EMBL/GenBank/DDBJ whole genome shotgun (WGS) entry which is preliminary data.</text>
</comment>
<dbReference type="Proteomes" id="UP000295184">
    <property type="component" value="Unassembled WGS sequence"/>
</dbReference>
<accession>A0A4R1QL51</accession>
<keyword evidence="8" id="KW-0067">ATP-binding</keyword>
<comment type="subcellular location">
    <subcellularLocation>
        <location evidence="1">Cell membrane</location>
        <topology evidence="1">Multi-pass membrane protein</topology>
    </subcellularLocation>
</comment>
<dbReference type="AlphaFoldDB" id="A0A4R1QL51"/>
<dbReference type="Pfam" id="PF02518">
    <property type="entry name" value="HATPase_c"/>
    <property type="match status" value="1"/>
</dbReference>
<dbReference type="PANTHER" id="PTHR34220:SF11">
    <property type="entry name" value="SENSOR PROTEIN KINASE HPTS"/>
    <property type="match status" value="1"/>
</dbReference>
<dbReference type="SUPFAM" id="SSF55874">
    <property type="entry name" value="ATPase domain of HSP90 chaperone/DNA topoisomerase II/histidine kinase"/>
    <property type="match status" value="1"/>
</dbReference>
<dbReference type="Pfam" id="PF06580">
    <property type="entry name" value="His_kinase"/>
    <property type="match status" value="1"/>
</dbReference>
<dbReference type="PANTHER" id="PTHR34220">
    <property type="entry name" value="SENSOR HISTIDINE KINASE YPDA"/>
    <property type="match status" value="1"/>
</dbReference>
<keyword evidence="7 15" id="KW-0418">Kinase</keyword>
<dbReference type="Gene3D" id="3.30.565.10">
    <property type="entry name" value="Histidine kinase-like ATPase, C-terminal domain"/>
    <property type="match status" value="1"/>
</dbReference>
<feature type="domain" description="Histidine kinase/HSP90-like ATPase" evidence="13">
    <location>
        <begin position="450"/>
        <end position="559"/>
    </location>
</feature>
<dbReference type="InterPro" id="IPR010559">
    <property type="entry name" value="Sig_transdc_His_kin_internal"/>
</dbReference>
<dbReference type="EMBL" id="SLUM01000034">
    <property type="protein sequence ID" value="TCL53441.1"/>
    <property type="molecule type" value="Genomic_DNA"/>
</dbReference>
<evidence type="ECO:0000256" key="2">
    <source>
        <dbReference type="ARBA" id="ARBA00022475"/>
    </source>
</evidence>
<evidence type="ECO:0000256" key="12">
    <source>
        <dbReference type="SAM" id="Phobius"/>
    </source>
</evidence>
<keyword evidence="9 12" id="KW-1133">Transmembrane helix</keyword>
<keyword evidence="11 12" id="KW-0472">Membrane</keyword>
<evidence type="ECO:0000256" key="10">
    <source>
        <dbReference type="ARBA" id="ARBA00023012"/>
    </source>
</evidence>
<evidence type="ECO:0000256" key="4">
    <source>
        <dbReference type="ARBA" id="ARBA00022679"/>
    </source>
</evidence>
<dbReference type="InterPro" id="IPR036890">
    <property type="entry name" value="HATPase_C_sf"/>
</dbReference>
<evidence type="ECO:0000256" key="11">
    <source>
        <dbReference type="ARBA" id="ARBA00023136"/>
    </source>
</evidence>
<name>A0A4R1QL51_9FIRM</name>
<keyword evidence="3" id="KW-0597">Phosphoprotein</keyword>
<evidence type="ECO:0000313" key="16">
    <source>
        <dbReference type="Proteomes" id="UP000295184"/>
    </source>
</evidence>
<keyword evidence="10" id="KW-0902">Two-component regulatory system</keyword>
<evidence type="ECO:0000313" key="15">
    <source>
        <dbReference type="EMBL" id="TCL53441.1"/>
    </source>
</evidence>
<dbReference type="RefSeq" id="WP_058963310.1">
    <property type="nucleotide sequence ID" value="NZ_CABKVM010000014.1"/>
</dbReference>
<evidence type="ECO:0000256" key="1">
    <source>
        <dbReference type="ARBA" id="ARBA00004651"/>
    </source>
</evidence>
<dbReference type="GO" id="GO:0005524">
    <property type="term" value="F:ATP binding"/>
    <property type="evidence" value="ECO:0007669"/>
    <property type="project" value="UniProtKB-KW"/>
</dbReference>
<dbReference type="GO" id="GO:0005886">
    <property type="term" value="C:plasma membrane"/>
    <property type="evidence" value="ECO:0007669"/>
    <property type="project" value="UniProtKB-SubCell"/>
</dbReference>
<sequence>MKKGSLIRQLAIMLTAQILLLIVVLLLVIAYTIHNARVEKEKMLSNLLTVYGKNLENRIQRADGILENITLNQSTELDLITSDKESERYYARVELFESMRAATTNDDTVEILLVAENRYYSALMTQNSTLGVQQKERLQEFALRLLEPNQQANRWRFARIGDTIYLYRAYCWNHRVIAAFISVQEFWKTDVNAEYEDLTWLLTDPSGYLWAMQGEELPLKLGCTIKEEPVGAYLQDGIPLADGAIRLYCCTKTDFVWDALQGNMIGLILILLVTITFALILVRYIYLQILSPMGQMVCVLQQIDPQEQDLSLHIPCKNREFSILQDAFNTLMQENIGLRFRSYERQIEVRNAELRAIRLQLKPHFFLNAITTISSLSMQGKNLEIRQYIDVLSKNIRYMFKSGMRTVPLSEELQNIEAYFEMQELKYPGTVFYCIQAQPQTQQWPIPHMLIHTVVENVYKYAVTVGGDICTVLISARLEQHGGQETMLCIEIEDDGPGYPEEFLERIRKQENSDLLREGKHVGLQSLAKMLELMYGRTDLMELENLEPHGAHSRFWIPQVAIIKDEVATDAVE</sequence>
<dbReference type="InterPro" id="IPR050640">
    <property type="entry name" value="Bact_2-comp_sensor_kinase"/>
</dbReference>
<evidence type="ECO:0000256" key="8">
    <source>
        <dbReference type="ARBA" id="ARBA00022840"/>
    </source>
</evidence>
<feature type="domain" description="Signal transduction histidine kinase internal region" evidence="14">
    <location>
        <begin position="352"/>
        <end position="428"/>
    </location>
</feature>